<keyword evidence="3" id="KW-1185">Reference proteome</keyword>
<feature type="transmembrane region" description="Helical" evidence="1">
    <location>
        <begin position="63"/>
        <end position="88"/>
    </location>
</feature>
<reference evidence="2" key="2">
    <citation type="submission" date="2020-05" db="UniProtKB">
        <authorList>
            <consortium name="EnsemblMetazoa"/>
        </authorList>
    </citation>
    <scope>IDENTIFICATION</scope>
    <source>
        <strain evidence="2">IAEA</strain>
    </source>
</reference>
<dbReference type="AlphaFoldDB" id="A0A1A9W3C2"/>
<keyword evidence="1" id="KW-0472">Membrane</keyword>
<keyword evidence="1" id="KW-0812">Transmembrane</keyword>
<evidence type="ECO:0000313" key="3">
    <source>
        <dbReference type="Proteomes" id="UP000091820"/>
    </source>
</evidence>
<sequence length="106" mass="11644">MDRGRKGISRVRRSIYQNLPTVTCRNEIVQITRHRPQKCSSQQLFNITANSSLIADNIVASSVLTLLIATITILSATTGALALGIQLAPEEHQTLLRSEPEHPVSI</sequence>
<dbReference type="EnsemblMetazoa" id="GBRI004954-RA">
    <property type="protein sequence ID" value="GBRI004954-PA"/>
    <property type="gene ID" value="GBRI004954"/>
</dbReference>
<accession>A0A1A9W3C2</accession>
<keyword evidence="1" id="KW-1133">Transmembrane helix</keyword>
<evidence type="ECO:0000256" key="1">
    <source>
        <dbReference type="SAM" id="Phobius"/>
    </source>
</evidence>
<reference evidence="3" key="1">
    <citation type="submission" date="2014-03" db="EMBL/GenBank/DDBJ databases">
        <authorList>
            <person name="Aksoy S."/>
            <person name="Warren W."/>
            <person name="Wilson R.K."/>
        </authorList>
    </citation>
    <scope>NUCLEOTIDE SEQUENCE [LARGE SCALE GENOMIC DNA]</scope>
    <source>
        <strain evidence="3">IAEA</strain>
    </source>
</reference>
<dbReference type="Proteomes" id="UP000091820">
    <property type="component" value="Unassembled WGS sequence"/>
</dbReference>
<evidence type="ECO:0000313" key="2">
    <source>
        <dbReference type="EnsemblMetazoa" id="GBRI004954-PA"/>
    </source>
</evidence>
<dbReference type="VEuPathDB" id="VectorBase:GBRI004954"/>
<protein>
    <submittedName>
        <fullName evidence="2">Uncharacterized protein</fullName>
    </submittedName>
</protein>
<name>A0A1A9W3C2_9MUSC</name>
<proteinExistence type="predicted"/>
<organism evidence="2 3">
    <name type="scientific">Glossina brevipalpis</name>
    <dbReference type="NCBI Taxonomy" id="37001"/>
    <lineage>
        <taxon>Eukaryota</taxon>
        <taxon>Metazoa</taxon>
        <taxon>Ecdysozoa</taxon>
        <taxon>Arthropoda</taxon>
        <taxon>Hexapoda</taxon>
        <taxon>Insecta</taxon>
        <taxon>Pterygota</taxon>
        <taxon>Neoptera</taxon>
        <taxon>Endopterygota</taxon>
        <taxon>Diptera</taxon>
        <taxon>Brachycera</taxon>
        <taxon>Muscomorpha</taxon>
        <taxon>Hippoboscoidea</taxon>
        <taxon>Glossinidae</taxon>
        <taxon>Glossina</taxon>
    </lineage>
</organism>